<dbReference type="Proteomes" id="UP001177670">
    <property type="component" value="Unassembled WGS sequence"/>
</dbReference>
<accession>A0AA40KG07</accession>
<reference evidence="1" key="1">
    <citation type="submission" date="2021-10" db="EMBL/GenBank/DDBJ databases">
        <title>Melipona bicolor Genome sequencing and assembly.</title>
        <authorList>
            <person name="Araujo N.S."/>
            <person name="Arias M.C."/>
        </authorList>
    </citation>
    <scope>NUCLEOTIDE SEQUENCE</scope>
    <source>
        <strain evidence="1">USP_2M_L1-L4_2017</strain>
        <tissue evidence="1">Whole body</tissue>
    </source>
</reference>
<dbReference type="AlphaFoldDB" id="A0AA40KG07"/>
<proteinExistence type="predicted"/>
<keyword evidence="2" id="KW-1185">Reference proteome</keyword>
<evidence type="ECO:0000313" key="2">
    <source>
        <dbReference type="Proteomes" id="UP001177670"/>
    </source>
</evidence>
<comment type="caution">
    <text evidence="1">The sequence shown here is derived from an EMBL/GenBank/DDBJ whole genome shotgun (WGS) entry which is preliminary data.</text>
</comment>
<organism evidence="1 2">
    <name type="scientific">Melipona bicolor</name>
    <dbReference type="NCBI Taxonomy" id="60889"/>
    <lineage>
        <taxon>Eukaryota</taxon>
        <taxon>Metazoa</taxon>
        <taxon>Ecdysozoa</taxon>
        <taxon>Arthropoda</taxon>
        <taxon>Hexapoda</taxon>
        <taxon>Insecta</taxon>
        <taxon>Pterygota</taxon>
        <taxon>Neoptera</taxon>
        <taxon>Endopterygota</taxon>
        <taxon>Hymenoptera</taxon>
        <taxon>Apocrita</taxon>
        <taxon>Aculeata</taxon>
        <taxon>Apoidea</taxon>
        <taxon>Anthophila</taxon>
        <taxon>Apidae</taxon>
        <taxon>Melipona</taxon>
    </lineage>
</organism>
<protein>
    <submittedName>
        <fullName evidence="1">Uncharacterized protein</fullName>
    </submittedName>
</protein>
<gene>
    <name evidence="1" type="ORF">K0M31_014613</name>
</gene>
<dbReference type="EMBL" id="JAHYIQ010000040">
    <property type="protein sequence ID" value="KAK1118842.1"/>
    <property type="molecule type" value="Genomic_DNA"/>
</dbReference>
<name>A0AA40KG07_9HYME</name>
<sequence>MIVRVHRSPPIPIASKGGIYCWRRTASPGSPATFPILKRVRSASNVPNRSEAKRATFSSGVDDGVHLPNNRVPLTITIASNGELVPSHWVVSPPSTFATNVDGYRLPQLD</sequence>
<evidence type="ECO:0000313" key="1">
    <source>
        <dbReference type="EMBL" id="KAK1118842.1"/>
    </source>
</evidence>